<dbReference type="InterPro" id="IPR003594">
    <property type="entry name" value="HATPase_dom"/>
</dbReference>
<dbReference type="Proteomes" id="UP000321562">
    <property type="component" value="Unassembled WGS sequence"/>
</dbReference>
<accession>A0A5C6S1L7</accession>
<organism evidence="3 4">
    <name type="scientific">Paracoccus aurantiacus</name>
    <dbReference type="NCBI Taxonomy" id="2599412"/>
    <lineage>
        <taxon>Bacteria</taxon>
        <taxon>Pseudomonadati</taxon>
        <taxon>Pseudomonadota</taxon>
        <taxon>Alphaproteobacteria</taxon>
        <taxon>Rhodobacterales</taxon>
        <taxon>Paracoccaceae</taxon>
        <taxon>Paracoccus</taxon>
    </lineage>
</organism>
<evidence type="ECO:0000313" key="4">
    <source>
        <dbReference type="Proteomes" id="UP000321562"/>
    </source>
</evidence>
<evidence type="ECO:0000313" key="3">
    <source>
        <dbReference type="EMBL" id="TXB68452.1"/>
    </source>
</evidence>
<keyword evidence="1" id="KW-0808">Transferase</keyword>
<gene>
    <name evidence="3" type="ORF">FQV27_10640</name>
</gene>
<dbReference type="OrthoDB" id="9792240at2"/>
<dbReference type="Pfam" id="PF13581">
    <property type="entry name" value="HATPase_c_2"/>
    <property type="match status" value="1"/>
</dbReference>
<dbReference type="CDD" id="cd16936">
    <property type="entry name" value="HATPase_RsbW-like"/>
    <property type="match status" value="1"/>
</dbReference>
<feature type="domain" description="Histidine kinase/HSP90-like ATPase" evidence="2">
    <location>
        <begin position="27"/>
        <end position="151"/>
    </location>
</feature>
<dbReference type="PANTHER" id="PTHR35526">
    <property type="entry name" value="ANTI-SIGMA-F FACTOR RSBW-RELATED"/>
    <property type="match status" value="1"/>
</dbReference>
<reference evidence="3 4" key="1">
    <citation type="submission" date="2019-08" db="EMBL/GenBank/DDBJ databases">
        <authorList>
            <person name="Ye J."/>
        </authorList>
    </citation>
    <scope>NUCLEOTIDE SEQUENCE [LARGE SCALE GENOMIC DNA]</scope>
    <source>
        <strain evidence="3 4">TK008</strain>
    </source>
</reference>
<evidence type="ECO:0000256" key="1">
    <source>
        <dbReference type="ARBA" id="ARBA00022527"/>
    </source>
</evidence>
<dbReference type="Gene3D" id="3.30.565.10">
    <property type="entry name" value="Histidine kinase-like ATPase, C-terminal domain"/>
    <property type="match status" value="1"/>
</dbReference>
<sequence length="160" mass="17230">MIAGKQPESPAGRDSKAQPIIVLTRSFPALADTVREILILMTERLRLHTTTDLLGRAELVLAELLNNVAQHGRAHSADPAPIVHLSVVAQPDGLACSVSDDGGLLPSICLNSPPPDPRNDPEGGFGWFLIGHLTQSLIYFREGERNYVAFTIPLHPSKAA</sequence>
<dbReference type="InterPro" id="IPR050267">
    <property type="entry name" value="Anti-sigma-factor_SerPK"/>
</dbReference>
<dbReference type="GO" id="GO:0004674">
    <property type="term" value="F:protein serine/threonine kinase activity"/>
    <property type="evidence" value="ECO:0007669"/>
    <property type="project" value="UniProtKB-KW"/>
</dbReference>
<proteinExistence type="predicted"/>
<evidence type="ECO:0000259" key="2">
    <source>
        <dbReference type="Pfam" id="PF13581"/>
    </source>
</evidence>
<dbReference type="InterPro" id="IPR036890">
    <property type="entry name" value="HATPase_C_sf"/>
</dbReference>
<dbReference type="PANTHER" id="PTHR35526:SF3">
    <property type="entry name" value="ANTI-SIGMA-F FACTOR RSBW"/>
    <property type="match status" value="1"/>
</dbReference>
<dbReference type="EMBL" id="VOPL01000004">
    <property type="protein sequence ID" value="TXB68452.1"/>
    <property type="molecule type" value="Genomic_DNA"/>
</dbReference>
<keyword evidence="4" id="KW-1185">Reference proteome</keyword>
<keyword evidence="1" id="KW-0418">Kinase</keyword>
<keyword evidence="1" id="KW-0723">Serine/threonine-protein kinase</keyword>
<dbReference type="GO" id="GO:0005524">
    <property type="term" value="F:ATP binding"/>
    <property type="evidence" value="ECO:0007669"/>
    <property type="project" value="UniProtKB-KW"/>
</dbReference>
<dbReference type="RefSeq" id="WP_147098237.1">
    <property type="nucleotide sequence ID" value="NZ_JBHUFH010000012.1"/>
</dbReference>
<keyword evidence="3" id="KW-0547">Nucleotide-binding</keyword>
<keyword evidence="3" id="KW-0067">ATP-binding</keyword>
<comment type="caution">
    <text evidence="3">The sequence shown here is derived from an EMBL/GenBank/DDBJ whole genome shotgun (WGS) entry which is preliminary data.</text>
</comment>
<dbReference type="SUPFAM" id="SSF55874">
    <property type="entry name" value="ATPase domain of HSP90 chaperone/DNA topoisomerase II/histidine kinase"/>
    <property type="match status" value="1"/>
</dbReference>
<name>A0A5C6S1L7_9RHOB</name>
<protein>
    <submittedName>
        <fullName evidence="3">ATP-binding protein</fullName>
    </submittedName>
</protein>
<dbReference type="AlphaFoldDB" id="A0A5C6S1L7"/>